<dbReference type="Proteomes" id="UP000268230">
    <property type="component" value="Chromosome"/>
</dbReference>
<protein>
    <submittedName>
        <fullName evidence="1">Uncharacterized protein</fullName>
    </submittedName>
</protein>
<proteinExistence type="predicted"/>
<reference evidence="1 2" key="1">
    <citation type="submission" date="2018-12" db="EMBL/GenBank/DDBJ databases">
        <authorList>
            <person name="Li S."/>
            <person name="Yang R."/>
            <person name="Chen G."/>
            <person name="Zou L."/>
            <person name="Zhang C."/>
            <person name="Chen Y."/>
            <person name="Liu Z."/>
            <person name="Li Y."/>
            <person name="Yan Y."/>
            <person name="Huang M."/>
            <person name="Chen T."/>
        </authorList>
    </citation>
    <scope>NUCLEOTIDE SEQUENCE [LARGE SCALE GENOMIC DNA]</scope>
    <source>
        <strain evidence="1 2">1257</strain>
    </source>
</reference>
<accession>A0A3S8UIT3</accession>
<sequence length="60" mass="6464">MSGYSCVSHCCNHGLRSPFATLGNIPQAFSHIGIINTALNLHRARCPVLDRAQVADRESG</sequence>
<dbReference type="OrthoDB" id="3902805at2"/>
<evidence type="ECO:0000313" key="2">
    <source>
        <dbReference type="Proteomes" id="UP000268230"/>
    </source>
</evidence>
<gene>
    <name evidence="1" type="ORF">EJA05_10470</name>
</gene>
<name>A0A3S8UIT3_9PSED</name>
<organism evidence="1 2">
    <name type="scientific">Pseudomonas entomophila</name>
    <dbReference type="NCBI Taxonomy" id="312306"/>
    <lineage>
        <taxon>Bacteria</taxon>
        <taxon>Pseudomonadati</taxon>
        <taxon>Pseudomonadota</taxon>
        <taxon>Gammaproteobacteria</taxon>
        <taxon>Pseudomonadales</taxon>
        <taxon>Pseudomonadaceae</taxon>
        <taxon>Pseudomonas</taxon>
    </lineage>
</organism>
<dbReference type="EMBL" id="CP034338">
    <property type="protein sequence ID" value="AZL68132.1"/>
    <property type="molecule type" value="Genomic_DNA"/>
</dbReference>
<dbReference type="AlphaFoldDB" id="A0A3S8UIT3"/>
<dbReference type="KEGG" id="pory:EJA05_10470"/>
<evidence type="ECO:0000313" key="1">
    <source>
        <dbReference type="EMBL" id="AZL68132.1"/>
    </source>
</evidence>